<keyword evidence="2" id="KW-0812">Transmembrane</keyword>
<sequence length="684" mass="77514">MIPTYHFFDRKIITLLSIFILLINISVSNAQDTTSLKQQLKVAKADTGKVKLFNQLCNLLEDINPVQALSYASQAHELAKKIKYNDGIARALINIAALQMYLGENDKALKSNQSLYQLCKKNGDEVGMVSSLNNIGAVYQRTSKYVEAAKYTFRALHIAEKVKDSSLIAVCHSNIATIFTQQHDFEKAIIYAKKADFIFKKINEPSNEAKNLETLGNCYAFNGNTVSAKPYYTAALNIYEKLGNEMGKALMYTQMVDCFADEPLKQIEYLQKAKAIWDKIAPLHINAIANTGNFGYTLFQIVQDPAKLALVQRKLGLNKAQMLADANKYFKKCIATSKQGNQTELISLFTIEYAKFCEYIGDYKEALTNLKLHYKAQDSLHSQESKNKIANLEAQFAFQKKEEKYKQAQALSKIKTQQIYLYAGLVVILMITIFIYFLNRYRIAELRMKNKLQKREAEEQAKELLHQSKLFESELKAIRSQMNPHFIFNVLNSIESYIMDNDKQTASRLIQKFASLSRLILENSTRSLVTADREWKALKLYTELEAMRYNNSFSFNFDADEALQLKTLLLPPMLIQPLIENAILHGIIVNPKPGAHIEVQLKKHHEGICITVMDNGNGIANAKKATVKVGIKEKSMGLASIRERINIINAQKRDFFASFKISSKTEGSGTIAEIFLPHFENALA</sequence>
<dbReference type="OrthoDB" id="6190788at2"/>
<feature type="domain" description="Histidine kinase/HSP90-like ATPase" evidence="3">
    <location>
        <begin position="574"/>
        <end position="677"/>
    </location>
</feature>
<dbReference type="Proteomes" id="UP000219281">
    <property type="component" value="Unassembled WGS sequence"/>
</dbReference>
<organism evidence="5 6">
    <name type="scientific">Pedobacter xixiisoli</name>
    <dbReference type="NCBI Taxonomy" id="1476464"/>
    <lineage>
        <taxon>Bacteria</taxon>
        <taxon>Pseudomonadati</taxon>
        <taxon>Bacteroidota</taxon>
        <taxon>Sphingobacteriia</taxon>
        <taxon>Sphingobacteriales</taxon>
        <taxon>Sphingobacteriaceae</taxon>
        <taxon>Pedobacter</taxon>
    </lineage>
</organism>
<dbReference type="InterPro" id="IPR003594">
    <property type="entry name" value="HATPase_dom"/>
</dbReference>
<dbReference type="Pfam" id="PF13424">
    <property type="entry name" value="TPR_12"/>
    <property type="match status" value="1"/>
</dbReference>
<evidence type="ECO:0000256" key="2">
    <source>
        <dbReference type="SAM" id="Phobius"/>
    </source>
</evidence>
<feature type="coiled-coil region" evidence="1">
    <location>
        <begin position="443"/>
        <end position="474"/>
    </location>
</feature>
<evidence type="ECO:0000313" key="5">
    <source>
        <dbReference type="EMBL" id="SOD14222.1"/>
    </source>
</evidence>
<protein>
    <submittedName>
        <fullName evidence="5">Tetratricopeptide repeat-containing protein</fullName>
    </submittedName>
</protein>
<dbReference type="InterPro" id="IPR019734">
    <property type="entry name" value="TPR_rpt"/>
</dbReference>
<keyword evidence="6" id="KW-1185">Reference proteome</keyword>
<dbReference type="Gene3D" id="3.30.565.10">
    <property type="entry name" value="Histidine kinase-like ATPase, C-terminal domain"/>
    <property type="match status" value="1"/>
</dbReference>
<dbReference type="PANTHER" id="PTHR34220:SF7">
    <property type="entry name" value="SENSOR HISTIDINE KINASE YPDA"/>
    <property type="match status" value="1"/>
</dbReference>
<dbReference type="RefSeq" id="WP_097130406.1">
    <property type="nucleotide sequence ID" value="NZ_OCMT01000002.1"/>
</dbReference>
<dbReference type="Pfam" id="PF06580">
    <property type="entry name" value="His_kinase"/>
    <property type="match status" value="1"/>
</dbReference>
<dbReference type="SUPFAM" id="SSF55874">
    <property type="entry name" value="ATPase domain of HSP90 chaperone/DNA topoisomerase II/histidine kinase"/>
    <property type="match status" value="1"/>
</dbReference>
<dbReference type="PANTHER" id="PTHR34220">
    <property type="entry name" value="SENSOR HISTIDINE KINASE YPDA"/>
    <property type="match status" value="1"/>
</dbReference>
<evidence type="ECO:0000313" key="6">
    <source>
        <dbReference type="Proteomes" id="UP000219281"/>
    </source>
</evidence>
<feature type="transmembrane region" description="Helical" evidence="2">
    <location>
        <begin position="419"/>
        <end position="439"/>
    </location>
</feature>
<dbReference type="GO" id="GO:0000155">
    <property type="term" value="F:phosphorelay sensor kinase activity"/>
    <property type="evidence" value="ECO:0007669"/>
    <property type="project" value="InterPro"/>
</dbReference>
<dbReference type="InterPro" id="IPR010559">
    <property type="entry name" value="Sig_transdc_His_kin_internal"/>
</dbReference>
<dbReference type="AlphaFoldDB" id="A0A285ZX39"/>
<dbReference type="GO" id="GO:0016020">
    <property type="term" value="C:membrane"/>
    <property type="evidence" value="ECO:0007669"/>
    <property type="project" value="InterPro"/>
</dbReference>
<feature type="domain" description="Signal transduction histidine kinase internal region" evidence="4">
    <location>
        <begin position="473"/>
        <end position="552"/>
    </location>
</feature>
<evidence type="ECO:0000259" key="3">
    <source>
        <dbReference type="Pfam" id="PF02518"/>
    </source>
</evidence>
<dbReference type="Pfam" id="PF02518">
    <property type="entry name" value="HATPase_c"/>
    <property type="match status" value="1"/>
</dbReference>
<dbReference type="InterPro" id="IPR011990">
    <property type="entry name" value="TPR-like_helical_dom_sf"/>
</dbReference>
<dbReference type="EMBL" id="OCMT01000002">
    <property type="protein sequence ID" value="SOD14222.1"/>
    <property type="molecule type" value="Genomic_DNA"/>
</dbReference>
<dbReference type="SUPFAM" id="SSF48452">
    <property type="entry name" value="TPR-like"/>
    <property type="match status" value="1"/>
</dbReference>
<dbReference type="InterPro" id="IPR050640">
    <property type="entry name" value="Bact_2-comp_sensor_kinase"/>
</dbReference>
<keyword evidence="2" id="KW-1133">Transmembrane helix</keyword>
<dbReference type="Gene3D" id="1.25.40.10">
    <property type="entry name" value="Tetratricopeptide repeat domain"/>
    <property type="match status" value="1"/>
</dbReference>
<dbReference type="InterPro" id="IPR036890">
    <property type="entry name" value="HATPase_C_sf"/>
</dbReference>
<name>A0A285ZX39_9SPHI</name>
<evidence type="ECO:0000259" key="4">
    <source>
        <dbReference type="Pfam" id="PF06580"/>
    </source>
</evidence>
<dbReference type="SMART" id="SM00028">
    <property type="entry name" value="TPR"/>
    <property type="match status" value="4"/>
</dbReference>
<reference evidence="6" key="1">
    <citation type="submission" date="2017-09" db="EMBL/GenBank/DDBJ databases">
        <authorList>
            <person name="Varghese N."/>
            <person name="Submissions S."/>
        </authorList>
    </citation>
    <scope>NUCLEOTIDE SEQUENCE [LARGE SCALE GENOMIC DNA]</scope>
    <source>
        <strain evidence="6">CGMCC 1.12803</strain>
    </source>
</reference>
<accession>A0A285ZX39</accession>
<evidence type="ECO:0000256" key="1">
    <source>
        <dbReference type="SAM" id="Coils"/>
    </source>
</evidence>
<gene>
    <name evidence="5" type="ORF">SAMN06297358_1465</name>
</gene>
<keyword evidence="1" id="KW-0175">Coiled coil</keyword>
<keyword evidence="2" id="KW-0472">Membrane</keyword>
<proteinExistence type="predicted"/>